<protein>
    <submittedName>
        <fullName evidence="1">Uncharacterized protein</fullName>
    </submittedName>
</protein>
<name>A0A6B9FNW8_9HYPH</name>
<evidence type="ECO:0000313" key="2">
    <source>
        <dbReference type="Proteomes" id="UP000012488"/>
    </source>
</evidence>
<reference evidence="1 2" key="1">
    <citation type="journal article" date="2012" name="Genet. Mol. Biol.">
        <title>Analysis of 16S rRNA and mxaF genes revealing insights into Methylobacterium niche-specific plant association.</title>
        <authorList>
            <person name="Dourado M.N."/>
            <person name="Andreote F.D."/>
            <person name="Dini-Andreote F."/>
            <person name="Conti R."/>
            <person name="Araujo J.M."/>
            <person name="Araujo W.L."/>
        </authorList>
    </citation>
    <scope>NUCLEOTIDE SEQUENCE [LARGE SCALE GENOMIC DNA]</scope>
    <source>
        <strain evidence="1 2">SR1.6/6</strain>
    </source>
</reference>
<evidence type="ECO:0000313" key="1">
    <source>
        <dbReference type="EMBL" id="QGY02678.1"/>
    </source>
</evidence>
<dbReference type="AlphaFoldDB" id="A0A6B9FNW8"/>
<gene>
    <name evidence="1" type="ORF">MMSR116_12925</name>
</gene>
<accession>A0A6B9FNW8</accession>
<dbReference type="OrthoDB" id="7999116at2"/>
<dbReference type="Proteomes" id="UP000012488">
    <property type="component" value="Chromosome"/>
</dbReference>
<sequence>MGRRDPGTTHRIARLGPGTVYLMEDQSNRDLALIVSRAGRREALMLNRRDGLGGDLPLVSDLAMDAEVTVLRGAFLAPAGPLAATASGPRVRIPAALHFAESSAFLCGRDQAGQLATFDVQSGAASAIDVAGLPQAARWRVMIPQAGGVVTVYAAEPG</sequence>
<proteinExistence type="predicted"/>
<dbReference type="EMBL" id="CP043538">
    <property type="protein sequence ID" value="QGY02678.1"/>
    <property type="molecule type" value="Genomic_DNA"/>
</dbReference>
<reference evidence="1 2" key="2">
    <citation type="journal article" date="2013" name="Genome Announc.">
        <title>Draft Genome Sequence of Methylobacterium mesophilicum Strain SR1.6/6, Isolated from Citrus sinensis.</title>
        <authorList>
            <person name="Marinho Almeida D."/>
            <person name="Dini-Andreote F."/>
            <person name="Camargo Neves A.A."/>
            <person name="Juca Ramos R.T."/>
            <person name="Andreote F.D."/>
            <person name="Carneiro A.R."/>
            <person name="Oliveira de Souza Lima A."/>
            <person name="Caracciolo Gomes de Sa P.H."/>
            <person name="Ribeiro Barbosa M.S."/>
            <person name="Araujo W.L."/>
            <person name="Silva A."/>
        </authorList>
    </citation>
    <scope>NUCLEOTIDE SEQUENCE [LARGE SCALE GENOMIC DNA]</scope>
    <source>
        <strain evidence="1 2">SR1.6/6</strain>
    </source>
</reference>
<organism evidence="1 2">
    <name type="scientific">Methylobacterium mesophilicum SR1.6/6</name>
    <dbReference type="NCBI Taxonomy" id="908290"/>
    <lineage>
        <taxon>Bacteria</taxon>
        <taxon>Pseudomonadati</taxon>
        <taxon>Pseudomonadota</taxon>
        <taxon>Alphaproteobacteria</taxon>
        <taxon>Hyphomicrobiales</taxon>
        <taxon>Methylobacteriaceae</taxon>
        <taxon>Methylobacterium</taxon>
    </lineage>
</organism>
<dbReference type="KEGG" id="mmes:MMSR116_12925"/>